<sequence length="64" mass="7568">MFPINPRVKKIIFQDRFGKKNARAKRYDENIEKQKVMTVKIVKITKVKNTTIIIIKLKNKLLLA</sequence>
<proteinExistence type="predicted"/>
<name>A0A0V0H055_SOLCH</name>
<organism evidence="1">
    <name type="scientific">Solanum chacoense</name>
    <name type="common">Chaco potato</name>
    <dbReference type="NCBI Taxonomy" id="4108"/>
    <lineage>
        <taxon>Eukaryota</taxon>
        <taxon>Viridiplantae</taxon>
        <taxon>Streptophyta</taxon>
        <taxon>Embryophyta</taxon>
        <taxon>Tracheophyta</taxon>
        <taxon>Spermatophyta</taxon>
        <taxon>Magnoliopsida</taxon>
        <taxon>eudicotyledons</taxon>
        <taxon>Gunneridae</taxon>
        <taxon>Pentapetalae</taxon>
        <taxon>asterids</taxon>
        <taxon>lamiids</taxon>
        <taxon>Solanales</taxon>
        <taxon>Solanaceae</taxon>
        <taxon>Solanoideae</taxon>
        <taxon>Solaneae</taxon>
        <taxon>Solanum</taxon>
    </lineage>
</organism>
<reference evidence="1" key="1">
    <citation type="submission" date="2015-12" db="EMBL/GenBank/DDBJ databases">
        <title>Gene expression during late stages of embryo sac development: a critical building block for successful pollen-pistil interactions.</title>
        <authorList>
            <person name="Liu Y."/>
            <person name="Joly V."/>
            <person name="Sabar M."/>
            <person name="Matton D.P."/>
        </authorList>
    </citation>
    <scope>NUCLEOTIDE SEQUENCE</scope>
</reference>
<evidence type="ECO:0000313" key="1">
    <source>
        <dbReference type="EMBL" id="JAP13431.1"/>
    </source>
</evidence>
<dbReference type="AlphaFoldDB" id="A0A0V0H055"/>
<dbReference type="EMBL" id="GEDG01028051">
    <property type="protein sequence ID" value="JAP13431.1"/>
    <property type="molecule type" value="Transcribed_RNA"/>
</dbReference>
<protein>
    <submittedName>
        <fullName evidence="1">Putative ovule protein</fullName>
    </submittedName>
</protein>
<accession>A0A0V0H055</accession>